<evidence type="ECO:0000313" key="3">
    <source>
        <dbReference type="Proteomes" id="UP001345963"/>
    </source>
</evidence>
<evidence type="ECO:0000313" key="2">
    <source>
        <dbReference type="EMBL" id="MED6238669.1"/>
    </source>
</evidence>
<evidence type="ECO:0000256" key="1">
    <source>
        <dbReference type="SAM" id="SignalP"/>
    </source>
</evidence>
<proteinExistence type="predicted"/>
<organism evidence="2 3">
    <name type="scientific">Ataeniobius toweri</name>
    <dbReference type="NCBI Taxonomy" id="208326"/>
    <lineage>
        <taxon>Eukaryota</taxon>
        <taxon>Metazoa</taxon>
        <taxon>Chordata</taxon>
        <taxon>Craniata</taxon>
        <taxon>Vertebrata</taxon>
        <taxon>Euteleostomi</taxon>
        <taxon>Actinopterygii</taxon>
        <taxon>Neopterygii</taxon>
        <taxon>Teleostei</taxon>
        <taxon>Neoteleostei</taxon>
        <taxon>Acanthomorphata</taxon>
        <taxon>Ovalentaria</taxon>
        <taxon>Atherinomorphae</taxon>
        <taxon>Cyprinodontiformes</taxon>
        <taxon>Goodeidae</taxon>
        <taxon>Ataeniobius</taxon>
    </lineage>
</organism>
<comment type="caution">
    <text evidence="2">The sequence shown here is derived from an EMBL/GenBank/DDBJ whole genome shotgun (WGS) entry which is preliminary data.</text>
</comment>
<keyword evidence="3" id="KW-1185">Reference proteome</keyword>
<reference evidence="2 3" key="1">
    <citation type="submission" date="2021-07" db="EMBL/GenBank/DDBJ databases">
        <authorList>
            <person name="Palmer J.M."/>
        </authorList>
    </citation>
    <scope>NUCLEOTIDE SEQUENCE [LARGE SCALE GENOMIC DNA]</scope>
    <source>
        <strain evidence="2 3">AT_MEX2019</strain>
        <tissue evidence="2">Muscle</tissue>
    </source>
</reference>
<dbReference type="EMBL" id="JAHUTI010020331">
    <property type="protein sequence ID" value="MED6238669.1"/>
    <property type="molecule type" value="Genomic_DNA"/>
</dbReference>
<protein>
    <recommendedName>
        <fullName evidence="4">Secreted protein</fullName>
    </recommendedName>
</protein>
<accession>A0ABU7AKW1</accession>
<sequence length="101" mass="11399">MWTAILVMVHHTALIRYMHAGLPKKISLLNVAATPCKNVLSRARTQSVCMVSSKISQTKKLGVRELKVLVHWRVAVLVYTHRVFLKVGSVLRSTVLMQPDH</sequence>
<feature type="signal peptide" evidence="1">
    <location>
        <begin position="1"/>
        <end position="20"/>
    </location>
</feature>
<evidence type="ECO:0008006" key="4">
    <source>
        <dbReference type="Google" id="ProtNLM"/>
    </source>
</evidence>
<name>A0ABU7AKW1_9TELE</name>
<feature type="chain" id="PRO_5046276084" description="Secreted protein" evidence="1">
    <location>
        <begin position="21"/>
        <end position="101"/>
    </location>
</feature>
<dbReference type="Proteomes" id="UP001345963">
    <property type="component" value="Unassembled WGS sequence"/>
</dbReference>
<gene>
    <name evidence="2" type="ORF">ATANTOWER_027237</name>
</gene>
<keyword evidence="1" id="KW-0732">Signal</keyword>